<comment type="subcellular location">
    <subcellularLocation>
        <location evidence="1">Membrane</location>
        <topology evidence="1">Single-pass membrane protein</topology>
    </subcellularLocation>
</comment>
<dbReference type="GO" id="GO:0016020">
    <property type="term" value="C:membrane"/>
    <property type="evidence" value="ECO:0007669"/>
    <property type="project" value="UniProtKB-SubCell"/>
</dbReference>
<dbReference type="GO" id="GO:0007009">
    <property type="term" value="P:plasma membrane organization"/>
    <property type="evidence" value="ECO:0007669"/>
    <property type="project" value="TreeGrafter"/>
</dbReference>
<evidence type="ECO:0000256" key="2">
    <source>
        <dbReference type="ARBA" id="ARBA00022692"/>
    </source>
</evidence>
<dbReference type="SUPFAM" id="SSF49562">
    <property type="entry name" value="C2 domain (Calcium/lipid-binding domain, CaLB)"/>
    <property type="match status" value="1"/>
</dbReference>
<dbReference type="Proteomes" id="UP000092124">
    <property type="component" value="Unassembled WGS sequence"/>
</dbReference>
<evidence type="ECO:0000256" key="4">
    <source>
        <dbReference type="ARBA" id="ARBA00022989"/>
    </source>
</evidence>
<proteinExistence type="predicted"/>
<evidence type="ECO:0000256" key="5">
    <source>
        <dbReference type="ARBA" id="ARBA00023136"/>
    </source>
</evidence>
<evidence type="ECO:0000313" key="8">
    <source>
        <dbReference type="EMBL" id="OBS69738.1"/>
    </source>
</evidence>
<feature type="non-terminal residue" evidence="8">
    <location>
        <position position="168"/>
    </location>
</feature>
<keyword evidence="5" id="KW-0472">Membrane</keyword>
<dbReference type="PANTHER" id="PTHR12546">
    <property type="entry name" value="FER-1-LIKE"/>
    <property type="match status" value="1"/>
</dbReference>
<dbReference type="InterPro" id="IPR035892">
    <property type="entry name" value="C2_domain_sf"/>
</dbReference>
<evidence type="ECO:0000313" key="9">
    <source>
        <dbReference type="Proteomes" id="UP000092124"/>
    </source>
</evidence>
<dbReference type="InterPro" id="IPR037721">
    <property type="entry name" value="Ferlin"/>
</dbReference>
<dbReference type="AlphaFoldDB" id="A0A1A6GTT5"/>
<dbReference type="OrthoDB" id="10059618at2759"/>
<evidence type="ECO:0000256" key="1">
    <source>
        <dbReference type="ARBA" id="ARBA00004167"/>
    </source>
</evidence>
<organism evidence="8 9">
    <name type="scientific">Neotoma lepida</name>
    <name type="common">Desert woodrat</name>
    <dbReference type="NCBI Taxonomy" id="56216"/>
    <lineage>
        <taxon>Eukaryota</taxon>
        <taxon>Metazoa</taxon>
        <taxon>Chordata</taxon>
        <taxon>Craniata</taxon>
        <taxon>Vertebrata</taxon>
        <taxon>Euteleostomi</taxon>
        <taxon>Mammalia</taxon>
        <taxon>Eutheria</taxon>
        <taxon>Euarchontoglires</taxon>
        <taxon>Glires</taxon>
        <taxon>Rodentia</taxon>
        <taxon>Myomorpha</taxon>
        <taxon>Muroidea</taxon>
        <taxon>Cricetidae</taxon>
        <taxon>Neotominae</taxon>
        <taxon>Neotoma</taxon>
    </lineage>
</organism>
<dbReference type="Gene3D" id="2.60.40.150">
    <property type="entry name" value="C2 domain"/>
    <property type="match status" value="1"/>
</dbReference>
<sequence length="168" mass="18588">MFGLKLKKKKKNKAEKGLILTNKGAQDGQSDSEAPQEGPSHQEGPEGDIAITITEARQLVGENIDPVVTIEIGDEKKQSTVKEGTNSPFYNEGEEVYAQIQTEEQKENLLIPQGFPSERPWARFYVRLYRAEGLPKMNSSIMANVTKAFVGDSKDLVDPFVEVSFAGQ</sequence>
<feature type="compositionally biased region" description="Basic residues" evidence="6">
    <location>
        <begin position="1"/>
        <end position="13"/>
    </location>
</feature>
<dbReference type="Pfam" id="PF00168">
    <property type="entry name" value="C2"/>
    <property type="match status" value="1"/>
</dbReference>
<evidence type="ECO:0000259" key="7">
    <source>
        <dbReference type="Pfam" id="PF00168"/>
    </source>
</evidence>
<dbReference type="InterPro" id="IPR000008">
    <property type="entry name" value="C2_dom"/>
</dbReference>
<keyword evidence="4" id="KW-1133">Transmembrane helix</keyword>
<gene>
    <name evidence="8" type="ORF">A6R68_01721</name>
</gene>
<comment type="caution">
    <text evidence="8">The sequence shown here is derived from an EMBL/GenBank/DDBJ whole genome shotgun (WGS) entry which is preliminary data.</text>
</comment>
<accession>A0A1A6GTT5</accession>
<feature type="region of interest" description="Disordered" evidence="6">
    <location>
        <begin position="1"/>
        <end position="48"/>
    </location>
</feature>
<dbReference type="EMBL" id="LZPO01067099">
    <property type="protein sequence ID" value="OBS69738.1"/>
    <property type="molecule type" value="Genomic_DNA"/>
</dbReference>
<name>A0A1A6GTT5_NEOLE</name>
<feature type="domain" description="C2" evidence="7">
    <location>
        <begin position="49"/>
        <end position="107"/>
    </location>
</feature>
<evidence type="ECO:0000256" key="6">
    <source>
        <dbReference type="SAM" id="MobiDB-lite"/>
    </source>
</evidence>
<dbReference type="STRING" id="56216.A0A1A6GTT5"/>
<dbReference type="PANTHER" id="PTHR12546:SF37">
    <property type="entry name" value="FER-1-LIKE 6 (C. ELEGANS)"/>
    <property type="match status" value="1"/>
</dbReference>
<evidence type="ECO:0000256" key="3">
    <source>
        <dbReference type="ARBA" id="ARBA00022737"/>
    </source>
</evidence>
<feature type="compositionally biased region" description="Polar residues" evidence="6">
    <location>
        <begin position="23"/>
        <end position="33"/>
    </location>
</feature>
<keyword evidence="2" id="KW-0812">Transmembrane</keyword>
<protein>
    <recommendedName>
        <fullName evidence="7">C2 domain-containing protein</fullName>
    </recommendedName>
</protein>
<reference evidence="8 9" key="1">
    <citation type="submission" date="2016-06" db="EMBL/GenBank/DDBJ databases">
        <title>The Draft Genome Sequence and Annotation of the Desert Woodrat Neotoma lepida.</title>
        <authorList>
            <person name="Campbell M."/>
            <person name="Oakeson K.F."/>
            <person name="Yandell M."/>
            <person name="Halpert J.R."/>
            <person name="Dearing D."/>
        </authorList>
    </citation>
    <scope>NUCLEOTIDE SEQUENCE [LARGE SCALE GENOMIC DNA]</scope>
    <source>
        <strain evidence="8">417</strain>
        <tissue evidence="8">Liver</tissue>
    </source>
</reference>
<keyword evidence="3" id="KW-0677">Repeat</keyword>
<keyword evidence="9" id="KW-1185">Reference proteome</keyword>